<dbReference type="Proteomes" id="UP000799436">
    <property type="component" value="Unassembled WGS sequence"/>
</dbReference>
<protein>
    <recommendedName>
        <fullName evidence="3">ABM domain-containing protein</fullName>
    </recommendedName>
</protein>
<name>A0A6G1LM89_9PEZI</name>
<gene>
    <name evidence="1" type="ORF">EJ03DRAFT_347439</name>
</gene>
<sequence>MTTTEIAWFPLKAGSNIGDPDSEAASVLKSTFDTLRQQDGMQQVQFGTWVENPSNFQLFVNWDSKKHHEDFIASSTYRPFFQRFGALVDGSSPGSGIFHVDFDAPAALAKVFSAPVTEVATFYFEGAPPADYVQQAKKLATVLEENKVDGYLGATLGTSYEEIEREGVKGKAGVLVVGWQSIEAHLAFRETQLFKDNIHFVRSDAKKIEMHHVQFMQAQADA</sequence>
<dbReference type="OrthoDB" id="3830579at2759"/>
<proteinExistence type="predicted"/>
<evidence type="ECO:0008006" key="3">
    <source>
        <dbReference type="Google" id="ProtNLM"/>
    </source>
</evidence>
<dbReference type="Gene3D" id="3.30.70.100">
    <property type="match status" value="2"/>
</dbReference>
<evidence type="ECO:0000313" key="1">
    <source>
        <dbReference type="EMBL" id="KAF2774061.1"/>
    </source>
</evidence>
<reference evidence="1" key="1">
    <citation type="journal article" date="2020" name="Stud. Mycol.">
        <title>101 Dothideomycetes genomes: a test case for predicting lifestyles and emergence of pathogens.</title>
        <authorList>
            <person name="Haridas S."/>
            <person name="Albert R."/>
            <person name="Binder M."/>
            <person name="Bloem J."/>
            <person name="Labutti K."/>
            <person name="Salamov A."/>
            <person name="Andreopoulos B."/>
            <person name="Baker S."/>
            <person name="Barry K."/>
            <person name="Bills G."/>
            <person name="Bluhm B."/>
            <person name="Cannon C."/>
            <person name="Castanera R."/>
            <person name="Culley D."/>
            <person name="Daum C."/>
            <person name="Ezra D."/>
            <person name="Gonzalez J."/>
            <person name="Henrissat B."/>
            <person name="Kuo A."/>
            <person name="Liang C."/>
            <person name="Lipzen A."/>
            <person name="Lutzoni F."/>
            <person name="Magnuson J."/>
            <person name="Mondo S."/>
            <person name="Nolan M."/>
            <person name="Ohm R."/>
            <person name="Pangilinan J."/>
            <person name="Park H.-J."/>
            <person name="Ramirez L."/>
            <person name="Alfaro M."/>
            <person name="Sun H."/>
            <person name="Tritt A."/>
            <person name="Yoshinaga Y."/>
            <person name="Zwiers L.-H."/>
            <person name="Turgeon B."/>
            <person name="Goodwin S."/>
            <person name="Spatafora J."/>
            <person name="Crous P."/>
            <person name="Grigoriev I."/>
        </authorList>
    </citation>
    <scope>NUCLEOTIDE SEQUENCE</scope>
    <source>
        <strain evidence="1">CBS 116005</strain>
    </source>
</reference>
<keyword evidence="2" id="KW-1185">Reference proteome</keyword>
<dbReference type="SUPFAM" id="SSF54909">
    <property type="entry name" value="Dimeric alpha+beta barrel"/>
    <property type="match status" value="1"/>
</dbReference>
<accession>A0A6G1LM89</accession>
<dbReference type="EMBL" id="ML995809">
    <property type="protein sequence ID" value="KAF2774061.1"/>
    <property type="molecule type" value="Genomic_DNA"/>
</dbReference>
<dbReference type="PANTHER" id="PTHR42052">
    <property type="entry name" value="ABM DOMAIN-CONTAINING PROTEIN"/>
    <property type="match status" value="1"/>
</dbReference>
<dbReference type="InterPro" id="IPR011008">
    <property type="entry name" value="Dimeric_a/b-barrel"/>
</dbReference>
<dbReference type="AlphaFoldDB" id="A0A6G1LM89"/>
<organism evidence="1 2">
    <name type="scientific">Teratosphaeria nubilosa</name>
    <dbReference type="NCBI Taxonomy" id="161662"/>
    <lineage>
        <taxon>Eukaryota</taxon>
        <taxon>Fungi</taxon>
        <taxon>Dikarya</taxon>
        <taxon>Ascomycota</taxon>
        <taxon>Pezizomycotina</taxon>
        <taxon>Dothideomycetes</taxon>
        <taxon>Dothideomycetidae</taxon>
        <taxon>Mycosphaerellales</taxon>
        <taxon>Teratosphaeriaceae</taxon>
        <taxon>Teratosphaeria</taxon>
    </lineage>
</organism>
<evidence type="ECO:0000313" key="2">
    <source>
        <dbReference type="Proteomes" id="UP000799436"/>
    </source>
</evidence>
<dbReference type="PANTHER" id="PTHR42052:SF1">
    <property type="entry name" value="ABM DOMAIN-CONTAINING PROTEIN"/>
    <property type="match status" value="1"/>
</dbReference>